<accession>A0AAV3R881</accession>
<comment type="caution">
    <text evidence="2">The sequence shown here is derived from an EMBL/GenBank/DDBJ whole genome shotgun (WGS) entry which is preliminary data.</text>
</comment>
<keyword evidence="1" id="KW-0175">Coiled coil</keyword>
<protein>
    <submittedName>
        <fullName evidence="2">Uncharacterized protein</fullName>
    </submittedName>
</protein>
<evidence type="ECO:0000256" key="1">
    <source>
        <dbReference type="SAM" id="Coils"/>
    </source>
</evidence>
<proteinExistence type="predicted"/>
<organism evidence="2 3">
    <name type="scientific">Lithospermum erythrorhizon</name>
    <name type="common">Purple gromwell</name>
    <name type="synonym">Lithospermum officinale var. erythrorhizon</name>
    <dbReference type="NCBI Taxonomy" id="34254"/>
    <lineage>
        <taxon>Eukaryota</taxon>
        <taxon>Viridiplantae</taxon>
        <taxon>Streptophyta</taxon>
        <taxon>Embryophyta</taxon>
        <taxon>Tracheophyta</taxon>
        <taxon>Spermatophyta</taxon>
        <taxon>Magnoliopsida</taxon>
        <taxon>eudicotyledons</taxon>
        <taxon>Gunneridae</taxon>
        <taxon>Pentapetalae</taxon>
        <taxon>asterids</taxon>
        <taxon>lamiids</taxon>
        <taxon>Boraginales</taxon>
        <taxon>Boraginaceae</taxon>
        <taxon>Boraginoideae</taxon>
        <taxon>Lithospermeae</taxon>
        <taxon>Lithospermum</taxon>
    </lineage>
</organism>
<keyword evidence="3" id="KW-1185">Reference proteome</keyword>
<evidence type="ECO:0000313" key="3">
    <source>
        <dbReference type="Proteomes" id="UP001454036"/>
    </source>
</evidence>
<name>A0AAV3R881_LITER</name>
<reference evidence="2 3" key="1">
    <citation type="submission" date="2024-01" db="EMBL/GenBank/DDBJ databases">
        <title>The complete chloroplast genome sequence of Lithospermum erythrorhizon: insights into the phylogenetic relationship among Boraginaceae species and the maternal lineages of purple gromwells.</title>
        <authorList>
            <person name="Okada T."/>
            <person name="Watanabe K."/>
        </authorList>
    </citation>
    <scope>NUCLEOTIDE SEQUENCE [LARGE SCALE GENOMIC DNA]</scope>
</reference>
<dbReference type="Proteomes" id="UP001454036">
    <property type="component" value="Unassembled WGS sequence"/>
</dbReference>
<dbReference type="EMBL" id="BAABME010007679">
    <property type="protein sequence ID" value="GAA0171441.1"/>
    <property type="molecule type" value="Genomic_DNA"/>
</dbReference>
<evidence type="ECO:0000313" key="2">
    <source>
        <dbReference type="EMBL" id="GAA0171441.1"/>
    </source>
</evidence>
<feature type="coiled-coil region" evidence="1">
    <location>
        <begin position="22"/>
        <end position="49"/>
    </location>
</feature>
<dbReference type="AlphaFoldDB" id="A0AAV3R881"/>
<gene>
    <name evidence="2" type="ORF">LIER_25469</name>
</gene>
<sequence length="174" mass="19754">MRKMREKRDSALYEKDKATKKYNALFRSQEELKSNHAEAEQKLSSELEVIKANSQKIASNLEKSKDDLARVQTHLDGCIIEKEDLHSRLSMAENSAGSAIEDFKVSHEYLELLKGNTATLVHGFCQNVYADFPSISSHFDKYISNLGEDYVVDLFDNIPDDEDEDVGADDDEDD</sequence>